<dbReference type="AlphaFoldDB" id="A0AAU9KKE2"/>
<reference evidence="2" key="1">
    <citation type="submission" date="2021-11" db="EMBL/GenBank/DDBJ databases">
        <authorList>
            <person name="Islam A."/>
            <person name="Islam S."/>
            <person name="Flora M.S."/>
            <person name="Rahman M."/>
            <person name="Ziaur R.M."/>
            <person name="Epstein J.H."/>
            <person name="Hassan M."/>
            <person name="Klassen M."/>
            <person name="Woodard K."/>
            <person name="Webb A."/>
            <person name="Webby R.J."/>
            <person name="El Zowalaty M.E."/>
        </authorList>
    </citation>
    <scope>NUCLEOTIDE SEQUENCE</scope>
    <source>
        <strain evidence="2">Pbs3</strain>
    </source>
</reference>
<evidence type="ECO:0008006" key="4">
    <source>
        <dbReference type="Google" id="ProtNLM"/>
    </source>
</evidence>
<feature type="region of interest" description="Disordered" evidence="1">
    <location>
        <begin position="1"/>
        <end position="73"/>
    </location>
</feature>
<name>A0AAU9KKE2_9STRA</name>
<feature type="compositionally biased region" description="Acidic residues" evidence="1">
    <location>
        <begin position="25"/>
        <end position="37"/>
    </location>
</feature>
<feature type="compositionally biased region" description="Basic and acidic residues" evidence="1">
    <location>
        <begin position="51"/>
        <end position="67"/>
    </location>
</feature>
<feature type="compositionally biased region" description="Low complexity" evidence="1">
    <location>
        <begin position="38"/>
        <end position="50"/>
    </location>
</feature>
<organism evidence="2 3">
    <name type="scientific">Peronospora belbahrii</name>
    <dbReference type="NCBI Taxonomy" id="622444"/>
    <lineage>
        <taxon>Eukaryota</taxon>
        <taxon>Sar</taxon>
        <taxon>Stramenopiles</taxon>
        <taxon>Oomycota</taxon>
        <taxon>Peronosporomycetes</taxon>
        <taxon>Peronosporales</taxon>
        <taxon>Peronosporaceae</taxon>
        <taxon>Peronospora</taxon>
    </lineage>
</organism>
<gene>
    <name evidence="2" type="ORF">PBS003_LOCUS641</name>
</gene>
<evidence type="ECO:0000313" key="3">
    <source>
        <dbReference type="Proteomes" id="UP001160483"/>
    </source>
</evidence>
<proteinExistence type="predicted"/>
<feature type="compositionally biased region" description="Basic residues" evidence="1">
    <location>
        <begin position="1"/>
        <end position="11"/>
    </location>
</feature>
<evidence type="ECO:0000313" key="2">
    <source>
        <dbReference type="EMBL" id="CAH0473765.1"/>
    </source>
</evidence>
<dbReference type="EMBL" id="CAKKTJ010000086">
    <property type="protein sequence ID" value="CAH0473765.1"/>
    <property type="molecule type" value="Genomic_DNA"/>
</dbReference>
<protein>
    <recommendedName>
        <fullName evidence="4">OCRE domain-containing protein</fullName>
    </recommendedName>
</protein>
<sequence length="90" mass="9720">MAARKTVKTSGRHSSEESASFDNSSSEDSDYVEEDVGDSASFDSSSSEDSGYSKEHVGEVKKNDRVYHVGPRGGKYYINATGKKVYAKAA</sequence>
<accession>A0AAU9KKE2</accession>
<comment type="caution">
    <text evidence="2">The sequence shown here is derived from an EMBL/GenBank/DDBJ whole genome shotgun (WGS) entry which is preliminary data.</text>
</comment>
<evidence type="ECO:0000256" key="1">
    <source>
        <dbReference type="SAM" id="MobiDB-lite"/>
    </source>
</evidence>
<dbReference type="Proteomes" id="UP001160483">
    <property type="component" value="Unassembled WGS sequence"/>
</dbReference>